<feature type="region of interest" description="Disordered" evidence="1">
    <location>
        <begin position="136"/>
        <end position="173"/>
    </location>
</feature>
<reference evidence="2" key="1">
    <citation type="journal article" date="2014" name="Int. J. Syst. Evol. Microbiol.">
        <title>Complete genome sequence of Corynebacterium casei LMG S-19264T (=DSM 44701T), isolated from a smear-ripened cheese.</title>
        <authorList>
            <consortium name="US DOE Joint Genome Institute (JGI-PGF)"/>
            <person name="Walter F."/>
            <person name="Albersmeier A."/>
            <person name="Kalinowski J."/>
            <person name="Ruckert C."/>
        </authorList>
    </citation>
    <scope>NUCLEOTIDE SEQUENCE</scope>
    <source>
        <strain evidence="2">CGMCC 1.12924</strain>
    </source>
</reference>
<dbReference type="RefSeq" id="WP_188438426.1">
    <property type="nucleotide sequence ID" value="NZ_BMGK01000001.1"/>
</dbReference>
<proteinExistence type="predicted"/>
<reference evidence="2" key="2">
    <citation type="submission" date="2020-09" db="EMBL/GenBank/DDBJ databases">
        <authorList>
            <person name="Sun Q."/>
            <person name="Zhou Y."/>
        </authorList>
    </citation>
    <scope>NUCLEOTIDE SEQUENCE</scope>
    <source>
        <strain evidence="2">CGMCC 1.12924</strain>
    </source>
</reference>
<protein>
    <submittedName>
        <fullName evidence="2">Uncharacterized protein</fullName>
    </submittedName>
</protein>
<name>A0A8J2V6M3_9FLAO</name>
<dbReference type="Proteomes" id="UP000652231">
    <property type="component" value="Unassembled WGS sequence"/>
</dbReference>
<sequence>MEKKLHEQLKDLANEILAMNETSLVDLHQKTRALYELLTIQLHLEKNPPKNKEEETIEATDSKTYDKFIEDQDPQPVEQSTYEENLAEPLIEKIKDIVAQMPSETQKIDELLEELLPSKSKPLSELEDFASNYQQTPVFERKDSQKTPPKPVEPTAPEPKETPEQNKPKSLNDKLNKNIQIGLNDRLAFTKHLFEGNSDEYHRVISQITTMNNYQEATRFIDTMVKPDYNWEGKEQHLDRFLLLIEKKFN</sequence>
<feature type="compositionally biased region" description="Basic and acidic residues" evidence="1">
    <location>
        <begin position="158"/>
        <end position="173"/>
    </location>
</feature>
<evidence type="ECO:0000313" key="3">
    <source>
        <dbReference type="Proteomes" id="UP000652231"/>
    </source>
</evidence>
<dbReference type="AlphaFoldDB" id="A0A8J2V6M3"/>
<evidence type="ECO:0000313" key="2">
    <source>
        <dbReference type="EMBL" id="GGD80646.1"/>
    </source>
</evidence>
<organism evidence="2 3">
    <name type="scientific">Planktosalinus lacus</name>
    <dbReference type="NCBI Taxonomy" id="1526573"/>
    <lineage>
        <taxon>Bacteria</taxon>
        <taxon>Pseudomonadati</taxon>
        <taxon>Bacteroidota</taxon>
        <taxon>Flavobacteriia</taxon>
        <taxon>Flavobacteriales</taxon>
        <taxon>Flavobacteriaceae</taxon>
        <taxon>Planktosalinus</taxon>
    </lineage>
</organism>
<keyword evidence="3" id="KW-1185">Reference proteome</keyword>
<gene>
    <name evidence="2" type="ORF">GCM10011312_01150</name>
</gene>
<accession>A0A8J2V6M3</accession>
<evidence type="ECO:0000256" key="1">
    <source>
        <dbReference type="SAM" id="MobiDB-lite"/>
    </source>
</evidence>
<feature type="compositionally biased region" description="Pro residues" evidence="1">
    <location>
        <begin position="148"/>
        <end position="157"/>
    </location>
</feature>
<comment type="caution">
    <text evidence="2">The sequence shown here is derived from an EMBL/GenBank/DDBJ whole genome shotgun (WGS) entry which is preliminary data.</text>
</comment>
<feature type="region of interest" description="Disordered" evidence="1">
    <location>
        <begin position="49"/>
        <end position="81"/>
    </location>
</feature>
<dbReference type="EMBL" id="BMGK01000001">
    <property type="protein sequence ID" value="GGD80646.1"/>
    <property type="molecule type" value="Genomic_DNA"/>
</dbReference>
<feature type="compositionally biased region" description="Basic and acidic residues" evidence="1">
    <location>
        <begin position="49"/>
        <end position="70"/>
    </location>
</feature>